<proteinExistence type="predicted"/>
<keyword evidence="1" id="KW-1133">Transmembrane helix</keyword>
<dbReference type="AlphaFoldDB" id="A0A813BBJ4"/>
<reference evidence="2" key="1">
    <citation type="submission" date="2021-02" db="EMBL/GenBank/DDBJ databases">
        <authorList>
            <person name="Dougan E. K."/>
            <person name="Rhodes N."/>
            <person name="Thang M."/>
            <person name="Chan C."/>
        </authorList>
    </citation>
    <scope>NUCLEOTIDE SEQUENCE</scope>
</reference>
<accession>A0A813BBJ4</accession>
<dbReference type="EMBL" id="CAJNJA010069822">
    <property type="protein sequence ID" value="CAE7898990.1"/>
    <property type="molecule type" value="Genomic_DNA"/>
</dbReference>
<dbReference type="PANTHER" id="PTHR36738:SF1">
    <property type="entry name" value="EXPRESSED PROTEIN"/>
    <property type="match status" value="1"/>
</dbReference>
<keyword evidence="3" id="KW-1185">Reference proteome</keyword>
<comment type="caution">
    <text evidence="2">The sequence shown here is derived from an EMBL/GenBank/DDBJ whole genome shotgun (WGS) entry which is preliminary data.</text>
</comment>
<dbReference type="Pfam" id="PF13301">
    <property type="entry name" value="DUF4079"/>
    <property type="match status" value="1"/>
</dbReference>
<gene>
    <name evidence="2" type="ORF">SNEC2469_LOCUS30198</name>
</gene>
<evidence type="ECO:0000313" key="3">
    <source>
        <dbReference type="Proteomes" id="UP000601435"/>
    </source>
</evidence>
<dbReference type="OrthoDB" id="2020012at2759"/>
<protein>
    <submittedName>
        <fullName evidence="2">Uncharacterized protein</fullName>
    </submittedName>
</protein>
<dbReference type="Proteomes" id="UP000601435">
    <property type="component" value="Unassembled WGS sequence"/>
</dbReference>
<name>A0A813BBJ4_9DINO</name>
<dbReference type="InterPro" id="IPR025067">
    <property type="entry name" value="DUF4079"/>
</dbReference>
<dbReference type="PANTHER" id="PTHR36738">
    <property type="entry name" value="EXPRESSED PROTEIN"/>
    <property type="match status" value="1"/>
</dbReference>
<keyword evidence="1" id="KW-0812">Transmembrane</keyword>
<evidence type="ECO:0000313" key="2">
    <source>
        <dbReference type="EMBL" id="CAE7898990.1"/>
    </source>
</evidence>
<feature type="transmembrane region" description="Helical" evidence="1">
    <location>
        <begin position="45"/>
        <end position="68"/>
    </location>
</feature>
<keyword evidence="1" id="KW-0472">Membrane</keyword>
<organism evidence="2 3">
    <name type="scientific">Symbiodinium necroappetens</name>
    <dbReference type="NCBI Taxonomy" id="1628268"/>
    <lineage>
        <taxon>Eukaryota</taxon>
        <taxon>Sar</taxon>
        <taxon>Alveolata</taxon>
        <taxon>Dinophyceae</taxon>
        <taxon>Suessiales</taxon>
        <taxon>Symbiodiniaceae</taxon>
        <taxon>Symbiodinium</taxon>
    </lineage>
</organism>
<sequence length="142" mass="14757">MRRAGDGFLPLDAVEPAVTSYVNIWTPLFKSAQESGLAPEFLIHWGHAGAMAMVLLAMGGYGTFLGWATRLGNGATVYPLSIGKSAAELHPILMGAALFFFFLGGQGGLVLLATQGQPLLQSAHSSTAVIGLLLMAVQAPSS</sequence>
<feature type="transmembrane region" description="Helical" evidence="1">
    <location>
        <begin position="89"/>
        <end position="113"/>
    </location>
</feature>
<evidence type="ECO:0000256" key="1">
    <source>
        <dbReference type="SAM" id="Phobius"/>
    </source>
</evidence>